<comment type="caution">
    <text evidence="1">The sequence shown here is derived from an EMBL/GenBank/DDBJ whole genome shotgun (WGS) entry which is preliminary data.</text>
</comment>
<keyword evidence="2" id="KW-1185">Reference proteome</keyword>
<protein>
    <submittedName>
        <fullName evidence="1">Uncharacterized protein</fullName>
    </submittedName>
</protein>
<name>A0AA88LDH1_ARTSF</name>
<dbReference type="EMBL" id="JAVRJZ010000010">
    <property type="protein sequence ID" value="KAK2717525.1"/>
    <property type="molecule type" value="Genomic_DNA"/>
</dbReference>
<proteinExistence type="predicted"/>
<dbReference type="AlphaFoldDB" id="A0AA88LDH1"/>
<reference evidence="1" key="1">
    <citation type="submission" date="2023-07" db="EMBL/GenBank/DDBJ databases">
        <title>Chromosome-level genome assembly of Artemia franciscana.</title>
        <authorList>
            <person name="Jo E."/>
        </authorList>
    </citation>
    <scope>NUCLEOTIDE SEQUENCE</scope>
    <source>
        <tissue evidence="1">Whole body</tissue>
    </source>
</reference>
<evidence type="ECO:0000313" key="2">
    <source>
        <dbReference type="Proteomes" id="UP001187531"/>
    </source>
</evidence>
<organism evidence="1 2">
    <name type="scientific">Artemia franciscana</name>
    <name type="common">Brine shrimp</name>
    <name type="synonym">Artemia sanfranciscana</name>
    <dbReference type="NCBI Taxonomy" id="6661"/>
    <lineage>
        <taxon>Eukaryota</taxon>
        <taxon>Metazoa</taxon>
        <taxon>Ecdysozoa</taxon>
        <taxon>Arthropoda</taxon>
        <taxon>Crustacea</taxon>
        <taxon>Branchiopoda</taxon>
        <taxon>Anostraca</taxon>
        <taxon>Artemiidae</taxon>
        <taxon>Artemia</taxon>
    </lineage>
</organism>
<gene>
    <name evidence="1" type="ORF">QYM36_006344</name>
</gene>
<dbReference type="Proteomes" id="UP001187531">
    <property type="component" value="Unassembled WGS sequence"/>
</dbReference>
<accession>A0AA88LDH1</accession>
<evidence type="ECO:0000313" key="1">
    <source>
        <dbReference type="EMBL" id="KAK2717525.1"/>
    </source>
</evidence>
<sequence length="257" mass="28833">MPCVWTTIETTITLDGLELELLKGSTILPEYDPSKSIFVTISNEVLQVENKFSKHGDGSVNFESKILTTSKTGVLGGVFDVLASILGPMREDGKVLSKMPVPKEGACSGSRAGSGHTLVGTKIILRLSLEKKKAQKRRLNITKLDSDQTKHEFCLQLSKDWKFSVILPIYIKDKNKNVPIIEANVIDIEAKVIRHYSTKEIPNRKRKANTGKLVRVPAWHMKLGSNFHPPFDDETMRKVQPSTHQHIHKLHCYLPLS</sequence>